<dbReference type="AlphaFoldDB" id="B0C0K8"/>
<organism evidence="1 2">
    <name type="scientific">Acaryochloris marina (strain MBIC 11017)</name>
    <dbReference type="NCBI Taxonomy" id="329726"/>
    <lineage>
        <taxon>Bacteria</taxon>
        <taxon>Bacillati</taxon>
        <taxon>Cyanobacteriota</taxon>
        <taxon>Cyanophyceae</taxon>
        <taxon>Acaryochloridales</taxon>
        <taxon>Acaryochloridaceae</taxon>
        <taxon>Acaryochloris</taxon>
    </lineage>
</organism>
<dbReference type="HOGENOM" id="CLU_3264079_0_0_3"/>
<protein>
    <submittedName>
        <fullName evidence="1">Uncharacterized protein</fullName>
    </submittedName>
</protein>
<gene>
    <name evidence="1" type="ordered locus">AM1_5860</name>
</gene>
<dbReference type="Proteomes" id="UP000000268">
    <property type="component" value="Chromosome"/>
</dbReference>
<dbReference type="KEGG" id="amr:AM1_5860"/>
<proteinExistence type="predicted"/>
<evidence type="ECO:0000313" key="2">
    <source>
        <dbReference type="Proteomes" id="UP000000268"/>
    </source>
</evidence>
<name>B0C0K8_ACAM1</name>
<dbReference type="EMBL" id="CP000828">
    <property type="protein sequence ID" value="ABW30801.1"/>
    <property type="molecule type" value="Genomic_DNA"/>
</dbReference>
<keyword evidence="2" id="KW-1185">Reference proteome</keyword>
<accession>B0C0K8</accession>
<reference evidence="1 2" key="1">
    <citation type="journal article" date="2008" name="Proc. Natl. Acad. Sci. U.S.A.">
        <title>Niche adaptation and genome expansion in the chlorophyll d-producing cyanobacterium Acaryochloris marina.</title>
        <authorList>
            <person name="Swingley W.D."/>
            <person name="Chen M."/>
            <person name="Cheung P.C."/>
            <person name="Conrad A.L."/>
            <person name="Dejesa L.C."/>
            <person name="Hao J."/>
            <person name="Honchak B.M."/>
            <person name="Karbach L.E."/>
            <person name="Kurdoglu A."/>
            <person name="Lahiri S."/>
            <person name="Mastrian S.D."/>
            <person name="Miyashita H."/>
            <person name="Page L."/>
            <person name="Ramakrishna P."/>
            <person name="Satoh S."/>
            <person name="Sattley W.M."/>
            <person name="Shimada Y."/>
            <person name="Taylor H.L."/>
            <person name="Tomo T."/>
            <person name="Tsuchiya T."/>
            <person name="Wang Z.T."/>
            <person name="Raymond J."/>
            <person name="Mimuro M."/>
            <person name="Blankenship R.E."/>
            <person name="Touchman J.W."/>
        </authorList>
    </citation>
    <scope>NUCLEOTIDE SEQUENCE [LARGE SCALE GENOMIC DNA]</scope>
    <source>
        <strain evidence="2">MBIC 11017</strain>
    </source>
</reference>
<sequence length="41" mass="5075">MACQKNGRFAFENPCNEMTYSTQYLKYLRLWPHERLYDELN</sequence>
<evidence type="ECO:0000313" key="1">
    <source>
        <dbReference type="EMBL" id="ABW30801.1"/>
    </source>
</evidence>
<dbReference type="STRING" id="329726.AM1_5860"/>